<protein>
    <submittedName>
        <fullName evidence="10">Carbohydrate ABC transporter permease</fullName>
    </submittedName>
</protein>
<dbReference type="Pfam" id="PF00528">
    <property type="entry name" value="BPD_transp_1"/>
    <property type="match status" value="1"/>
</dbReference>
<reference evidence="11" key="1">
    <citation type="journal article" date="2019" name="Int. J. Syst. Evol. Microbiol.">
        <title>The Global Catalogue of Microorganisms (GCM) 10K type strain sequencing project: providing services to taxonomists for standard genome sequencing and annotation.</title>
        <authorList>
            <consortium name="The Broad Institute Genomics Platform"/>
            <consortium name="The Broad Institute Genome Sequencing Center for Infectious Disease"/>
            <person name="Wu L."/>
            <person name="Ma J."/>
        </authorList>
    </citation>
    <scope>NUCLEOTIDE SEQUENCE [LARGE SCALE GENOMIC DNA]</scope>
    <source>
        <strain evidence="11">JCM 6923</strain>
    </source>
</reference>
<keyword evidence="6 7" id="KW-0472">Membrane</keyword>
<evidence type="ECO:0000256" key="7">
    <source>
        <dbReference type="RuleBase" id="RU363032"/>
    </source>
</evidence>
<organism evidence="10 11">
    <name type="scientific">Streptomyces graminearus</name>
    <dbReference type="NCBI Taxonomy" id="284030"/>
    <lineage>
        <taxon>Bacteria</taxon>
        <taxon>Bacillati</taxon>
        <taxon>Actinomycetota</taxon>
        <taxon>Actinomycetes</taxon>
        <taxon>Kitasatosporales</taxon>
        <taxon>Streptomycetaceae</taxon>
        <taxon>Streptomyces</taxon>
    </lineage>
</organism>
<keyword evidence="3" id="KW-1003">Cell membrane</keyword>
<feature type="compositionally biased region" description="Basic and acidic residues" evidence="8">
    <location>
        <begin position="11"/>
        <end position="21"/>
    </location>
</feature>
<dbReference type="PROSITE" id="PS50928">
    <property type="entry name" value="ABC_TM1"/>
    <property type="match status" value="1"/>
</dbReference>
<keyword evidence="2 7" id="KW-0813">Transport</keyword>
<feature type="transmembrane region" description="Helical" evidence="7">
    <location>
        <begin position="229"/>
        <end position="251"/>
    </location>
</feature>
<dbReference type="Proteomes" id="UP001501721">
    <property type="component" value="Unassembled WGS sequence"/>
</dbReference>
<dbReference type="SUPFAM" id="SSF161098">
    <property type="entry name" value="MetI-like"/>
    <property type="match status" value="1"/>
</dbReference>
<evidence type="ECO:0000256" key="8">
    <source>
        <dbReference type="SAM" id="MobiDB-lite"/>
    </source>
</evidence>
<evidence type="ECO:0000259" key="9">
    <source>
        <dbReference type="PROSITE" id="PS50928"/>
    </source>
</evidence>
<dbReference type="RefSeq" id="WP_346077153.1">
    <property type="nucleotide sequence ID" value="NZ_BAAATL010000020.1"/>
</dbReference>
<keyword evidence="4 7" id="KW-0812">Transmembrane</keyword>
<feature type="transmembrane region" description="Helical" evidence="7">
    <location>
        <begin position="304"/>
        <end position="322"/>
    </location>
</feature>
<feature type="region of interest" description="Disordered" evidence="8">
    <location>
        <begin position="1"/>
        <end position="51"/>
    </location>
</feature>
<gene>
    <name evidence="10" type="ORF">GCM10010422_41740</name>
</gene>
<feature type="transmembrane region" description="Helical" evidence="7">
    <location>
        <begin position="156"/>
        <end position="178"/>
    </location>
</feature>
<feature type="compositionally biased region" description="Low complexity" evidence="8">
    <location>
        <begin position="30"/>
        <end position="41"/>
    </location>
</feature>
<evidence type="ECO:0000256" key="6">
    <source>
        <dbReference type="ARBA" id="ARBA00023136"/>
    </source>
</evidence>
<sequence length="337" mass="35827">MSPATGAAARRAKDSGTKDGGPKGARARGSRMPGGRMPGGRTKARRPAWQEEPRVLTTAGKVLALVLITAAVVAPFWVVLATSLSSSRQVTADGGYSLWPREFSPHAFHQILTGSTAGRALVVSLLLVVVGTAVSLAATVLLAYALARPGVIGGGWVLKMTLIAFLFPPGIIPAYLVVDNLGLIDSYPSLVLPVVVDVFNLVVLRGFFQGLPGELFEAARLDGAGEFTVLWRIVLPLSRSVIAVVGFFYGVTYWNDFFRALFYLNDPGRWPLSTLLRLLVTQGVTADANGTTASALQDTSRTTLMATIVLAVVPVLVVYPFVQRFFTKGVLTGAVKS</sequence>
<evidence type="ECO:0000256" key="4">
    <source>
        <dbReference type="ARBA" id="ARBA00022692"/>
    </source>
</evidence>
<dbReference type="Gene3D" id="1.10.3720.10">
    <property type="entry name" value="MetI-like"/>
    <property type="match status" value="1"/>
</dbReference>
<keyword evidence="11" id="KW-1185">Reference proteome</keyword>
<evidence type="ECO:0000256" key="5">
    <source>
        <dbReference type="ARBA" id="ARBA00022989"/>
    </source>
</evidence>
<comment type="subcellular location">
    <subcellularLocation>
        <location evidence="1 7">Cell membrane</location>
        <topology evidence="1 7">Multi-pass membrane protein</topology>
    </subcellularLocation>
</comment>
<feature type="domain" description="ABC transmembrane type-1" evidence="9">
    <location>
        <begin position="121"/>
        <end position="322"/>
    </location>
</feature>
<dbReference type="PANTHER" id="PTHR43744">
    <property type="entry name" value="ABC TRANSPORTER PERMEASE PROTEIN MG189-RELATED-RELATED"/>
    <property type="match status" value="1"/>
</dbReference>
<feature type="transmembrane region" description="Helical" evidence="7">
    <location>
        <begin position="62"/>
        <end position="80"/>
    </location>
</feature>
<dbReference type="CDD" id="cd06261">
    <property type="entry name" value="TM_PBP2"/>
    <property type="match status" value="1"/>
</dbReference>
<evidence type="ECO:0000313" key="10">
    <source>
        <dbReference type="EMBL" id="GAA2490823.1"/>
    </source>
</evidence>
<proteinExistence type="inferred from homology"/>
<dbReference type="EMBL" id="BAAATL010000020">
    <property type="protein sequence ID" value="GAA2490823.1"/>
    <property type="molecule type" value="Genomic_DNA"/>
</dbReference>
<dbReference type="PANTHER" id="PTHR43744:SF9">
    <property type="entry name" value="POLYGALACTURONAN_RHAMNOGALACTURONAN TRANSPORT SYSTEM PERMEASE PROTEIN YTCP"/>
    <property type="match status" value="1"/>
</dbReference>
<evidence type="ECO:0000256" key="3">
    <source>
        <dbReference type="ARBA" id="ARBA00022475"/>
    </source>
</evidence>
<feature type="transmembrane region" description="Helical" evidence="7">
    <location>
        <begin position="190"/>
        <end position="208"/>
    </location>
</feature>
<evidence type="ECO:0000256" key="2">
    <source>
        <dbReference type="ARBA" id="ARBA00022448"/>
    </source>
</evidence>
<feature type="transmembrane region" description="Helical" evidence="7">
    <location>
        <begin position="120"/>
        <end position="144"/>
    </location>
</feature>
<dbReference type="InterPro" id="IPR000515">
    <property type="entry name" value="MetI-like"/>
</dbReference>
<dbReference type="InterPro" id="IPR035906">
    <property type="entry name" value="MetI-like_sf"/>
</dbReference>
<evidence type="ECO:0000256" key="1">
    <source>
        <dbReference type="ARBA" id="ARBA00004651"/>
    </source>
</evidence>
<keyword evidence="5 7" id="KW-1133">Transmembrane helix</keyword>
<comment type="similarity">
    <text evidence="7">Belongs to the binding-protein-dependent transport system permease family.</text>
</comment>
<evidence type="ECO:0000313" key="11">
    <source>
        <dbReference type="Proteomes" id="UP001501721"/>
    </source>
</evidence>
<name>A0ABP5Z4C7_9ACTN</name>
<accession>A0ABP5Z4C7</accession>
<comment type="caution">
    <text evidence="10">The sequence shown here is derived from an EMBL/GenBank/DDBJ whole genome shotgun (WGS) entry which is preliminary data.</text>
</comment>